<dbReference type="GO" id="GO:0009146">
    <property type="term" value="P:purine nucleoside triphosphate catabolic process"/>
    <property type="evidence" value="ECO:0007669"/>
    <property type="project" value="UniProtKB-UniRule"/>
</dbReference>
<dbReference type="Proteomes" id="UP000184080">
    <property type="component" value="Unassembled WGS sequence"/>
</dbReference>
<accession>A0A1M6I584</accession>
<evidence type="ECO:0000313" key="12">
    <source>
        <dbReference type="EMBL" id="SHJ29617.1"/>
    </source>
</evidence>
<sequence>MKKLVVASNNAHKIGEIREILKEDNIQVFSLKDLGIDIDVVEDGDTFMENAYKKAKEIYDYIVENKLGDYMVMSDDSGLSVDILKGEPGVYSARYAGDHGNSEKNNQKLLDNLKGVAYEDRKARFICAMVLIDGENKIIKVQGEAEGYIIDNATGVGGFGYDPIFYVPEFKKTFAEMSSEDKNAISHRGKALNKLKKELNSL</sequence>
<dbReference type="GO" id="GO:0036220">
    <property type="term" value="F:ITP diphosphatase activity"/>
    <property type="evidence" value="ECO:0007669"/>
    <property type="project" value="UniProtKB-UniRule"/>
</dbReference>
<dbReference type="EMBL" id="FQZO01000004">
    <property type="protein sequence ID" value="SHJ29617.1"/>
    <property type="molecule type" value="Genomic_DNA"/>
</dbReference>
<dbReference type="GO" id="GO:0005829">
    <property type="term" value="C:cytosol"/>
    <property type="evidence" value="ECO:0007669"/>
    <property type="project" value="TreeGrafter"/>
</dbReference>
<dbReference type="AlphaFoldDB" id="A0A1M6I584"/>
<feature type="binding site" evidence="10">
    <location>
        <begin position="187"/>
        <end position="188"/>
    </location>
    <ligand>
        <name>substrate</name>
    </ligand>
</feature>
<keyword evidence="7 10" id="KW-0546">Nucleotide metabolism</keyword>
<reference evidence="12 13" key="1">
    <citation type="submission" date="2016-11" db="EMBL/GenBank/DDBJ databases">
        <authorList>
            <person name="Jaros S."/>
            <person name="Januszkiewicz K."/>
            <person name="Wedrychowicz H."/>
        </authorList>
    </citation>
    <scope>NUCLEOTIDE SEQUENCE [LARGE SCALE GENOMIC DNA]</scope>
    <source>
        <strain evidence="12 13">DSM 21864</strain>
    </source>
</reference>
<dbReference type="SUPFAM" id="SSF52972">
    <property type="entry name" value="ITPase-like"/>
    <property type="match status" value="1"/>
</dbReference>
<evidence type="ECO:0000256" key="4">
    <source>
        <dbReference type="ARBA" id="ARBA00022741"/>
    </source>
</evidence>
<comment type="catalytic activity">
    <reaction evidence="8 10">
        <text>dITP + H2O = dIMP + diphosphate + H(+)</text>
        <dbReference type="Rhea" id="RHEA:28342"/>
        <dbReference type="ChEBI" id="CHEBI:15377"/>
        <dbReference type="ChEBI" id="CHEBI:15378"/>
        <dbReference type="ChEBI" id="CHEBI:33019"/>
        <dbReference type="ChEBI" id="CHEBI:61194"/>
        <dbReference type="ChEBI" id="CHEBI:61382"/>
        <dbReference type="EC" id="3.6.1.66"/>
    </reaction>
</comment>
<dbReference type="InterPro" id="IPR020922">
    <property type="entry name" value="dITP/XTP_pyrophosphatase"/>
</dbReference>
<comment type="similarity">
    <text evidence="1 10 11">Belongs to the HAM1 NTPase family.</text>
</comment>
<evidence type="ECO:0000256" key="2">
    <source>
        <dbReference type="ARBA" id="ARBA00011738"/>
    </source>
</evidence>
<dbReference type="GO" id="GO:0000166">
    <property type="term" value="F:nucleotide binding"/>
    <property type="evidence" value="ECO:0007669"/>
    <property type="project" value="UniProtKB-KW"/>
</dbReference>
<dbReference type="EC" id="3.6.1.66" evidence="10"/>
<evidence type="ECO:0000256" key="8">
    <source>
        <dbReference type="ARBA" id="ARBA00051875"/>
    </source>
</evidence>
<proteinExistence type="inferred from homology"/>
<comment type="function">
    <text evidence="10">Pyrophosphatase that catalyzes the hydrolysis of nucleoside triphosphates to their monophosphate derivatives, with a high preference for the non-canonical purine nucleotides XTP (xanthosine triphosphate), dITP (deoxyinosine triphosphate) and ITP. Seems to function as a house-cleaning enzyme that removes non-canonical purine nucleotides from the nucleotide pool, thus preventing their incorporation into DNA/RNA and avoiding chromosomal lesions.</text>
</comment>
<evidence type="ECO:0000256" key="11">
    <source>
        <dbReference type="RuleBase" id="RU003781"/>
    </source>
</evidence>
<feature type="active site" description="Proton acceptor" evidence="10">
    <location>
        <position position="76"/>
    </location>
</feature>
<dbReference type="CDD" id="cd00515">
    <property type="entry name" value="HAM1"/>
    <property type="match status" value="1"/>
</dbReference>
<comment type="catalytic activity">
    <reaction evidence="10">
        <text>ITP + H2O = IMP + diphosphate + H(+)</text>
        <dbReference type="Rhea" id="RHEA:29399"/>
        <dbReference type="ChEBI" id="CHEBI:15377"/>
        <dbReference type="ChEBI" id="CHEBI:15378"/>
        <dbReference type="ChEBI" id="CHEBI:33019"/>
        <dbReference type="ChEBI" id="CHEBI:58053"/>
        <dbReference type="ChEBI" id="CHEBI:61402"/>
        <dbReference type="EC" id="3.6.1.66"/>
    </reaction>
</comment>
<keyword evidence="4 10" id="KW-0547">Nucleotide-binding</keyword>
<name>A0A1M6I584_9CLOT</name>
<evidence type="ECO:0000256" key="10">
    <source>
        <dbReference type="HAMAP-Rule" id="MF_01405"/>
    </source>
</evidence>
<dbReference type="RefSeq" id="WP_073007391.1">
    <property type="nucleotide sequence ID" value="NZ_FQZO01000004.1"/>
</dbReference>
<comment type="subunit">
    <text evidence="2 10">Homodimer.</text>
</comment>
<gene>
    <name evidence="12" type="ORF">SAMN05444401_2650</name>
</gene>
<evidence type="ECO:0000256" key="6">
    <source>
        <dbReference type="ARBA" id="ARBA00022842"/>
    </source>
</evidence>
<dbReference type="GO" id="GO:0017111">
    <property type="term" value="F:ribonucleoside triphosphate phosphatase activity"/>
    <property type="evidence" value="ECO:0007669"/>
    <property type="project" value="InterPro"/>
</dbReference>
<evidence type="ECO:0000256" key="7">
    <source>
        <dbReference type="ARBA" id="ARBA00023080"/>
    </source>
</evidence>
<comment type="caution">
    <text evidence="10">Lacks conserved residue(s) required for the propagation of feature annotation.</text>
</comment>
<dbReference type="HAMAP" id="MF_01405">
    <property type="entry name" value="Non_canon_purine_NTPase"/>
    <property type="match status" value="1"/>
</dbReference>
<evidence type="ECO:0000256" key="3">
    <source>
        <dbReference type="ARBA" id="ARBA00022723"/>
    </source>
</evidence>
<dbReference type="PANTHER" id="PTHR11067">
    <property type="entry name" value="INOSINE TRIPHOSPHATE PYROPHOSPHATASE/HAM1 PROTEIN"/>
    <property type="match status" value="1"/>
</dbReference>
<evidence type="ECO:0000256" key="1">
    <source>
        <dbReference type="ARBA" id="ARBA00008023"/>
    </source>
</evidence>
<protein>
    <recommendedName>
        <fullName evidence="10">dITP/XTP pyrophosphatase</fullName>
        <ecNumber evidence="10">3.6.1.66</ecNumber>
    </recommendedName>
    <alternativeName>
        <fullName evidence="10">Non-canonical purine NTP pyrophosphatase</fullName>
    </alternativeName>
    <alternativeName>
        <fullName evidence="10">Non-standard purine NTP pyrophosphatase</fullName>
    </alternativeName>
    <alternativeName>
        <fullName evidence="10">Nucleoside-triphosphate diphosphatase</fullName>
    </alternativeName>
    <alternativeName>
        <fullName evidence="10">Nucleoside-triphosphate pyrophosphatase</fullName>
        <shortName evidence="10">NTPase</shortName>
    </alternativeName>
</protein>
<evidence type="ECO:0000256" key="9">
    <source>
        <dbReference type="ARBA" id="ARBA00052017"/>
    </source>
</evidence>
<feature type="binding site" evidence="10">
    <location>
        <position position="182"/>
    </location>
    <ligand>
        <name>substrate</name>
    </ligand>
</feature>
<feature type="binding site" evidence="10">
    <location>
        <begin position="8"/>
        <end position="13"/>
    </location>
    <ligand>
        <name>substrate</name>
    </ligand>
</feature>
<dbReference type="PANTHER" id="PTHR11067:SF9">
    <property type="entry name" value="INOSINE TRIPHOSPHATE PYROPHOSPHATASE"/>
    <property type="match status" value="1"/>
</dbReference>
<dbReference type="Gene3D" id="3.90.950.10">
    <property type="match status" value="1"/>
</dbReference>
<keyword evidence="13" id="KW-1185">Reference proteome</keyword>
<dbReference type="GO" id="GO:0036222">
    <property type="term" value="F:XTP diphosphatase activity"/>
    <property type="evidence" value="ECO:0007669"/>
    <property type="project" value="UniProtKB-UniRule"/>
</dbReference>
<dbReference type="Pfam" id="PF01725">
    <property type="entry name" value="Ham1p_like"/>
    <property type="match status" value="1"/>
</dbReference>
<evidence type="ECO:0000256" key="5">
    <source>
        <dbReference type="ARBA" id="ARBA00022801"/>
    </source>
</evidence>
<dbReference type="GO" id="GO:0046872">
    <property type="term" value="F:metal ion binding"/>
    <property type="evidence" value="ECO:0007669"/>
    <property type="project" value="UniProtKB-KW"/>
</dbReference>
<dbReference type="NCBIfam" id="NF011397">
    <property type="entry name" value="PRK14822.1"/>
    <property type="match status" value="1"/>
</dbReference>
<dbReference type="InterPro" id="IPR029001">
    <property type="entry name" value="ITPase-like_fam"/>
</dbReference>
<feature type="binding site" evidence="10">
    <location>
        <position position="76"/>
    </location>
    <ligand>
        <name>Mg(2+)</name>
        <dbReference type="ChEBI" id="CHEBI:18420"/>
    </ligand>
</feature>
<keyword evidence="5 10" id="KW-0378">Hydrolase</keyword>
<dbReference type="STRING" id="1121298.SAMN05444401_2650"/>
<dbReference type="FunFam" id="3.90.950.10:FF:000001">
    <property type="entry name" value="dITP/XTP pyrophosphatase"/>
    <property type="match status" value="1"/>
</dbReference>
<dbReference type="NCBIfam" id="TIGR00042">
    <property type="entry name" value="RdgB/HAM1 family non-canonical purine NTP pyrophosphatase"/>
    <property type="match status" value="1"/>
</dbReference>
<organism evidence="12 13">
    <name type="scientific">Clostridium amylolyticum</name>
    <dbReference type="NCBI Taxonomy" id="1121298"/>
    <lineage>
        <taxon>Bacteria</taxon>
        <taxon>Bacillati</taxon>
        <taxon>Bacillota</taxon>
        <taxon>Clostridia</taxon>
        <taxon>Eubacteriales</taxon>
        <taxon>Clostridiaceae</taxon>
        <taxon>Clostridium</taxon>
    </lineage>
</organism>
<evidence type="ECO:0000313" key="13">
    <source>
        <dbReference type="Proteomes" id="UP000184080"/>
    </source>
</evidence>
<dbReference type="InterPro" id="IPR002637">
    <property type="entry name" value="RdgB/HAM1"/>
</dbReference>
<dbReference type="GO" id="GO:0035870">
    <property type="term" value="F:dITP diphosphatase activity"/>
    <property type="evidence" value="ECO:0007669"/>
    <property type="project" value="UniProtKB-UniRule"/>
</dbReference>
<feature type="binding site" evidence="10">
    <location>
        <position position="77"/>
    </location>
    <ligand>
        <name>substrate</name>
    </ligand>
</feature>
<keyword evidence="3 10" id="KW-0479">Metal-binding</keyword>
<comment type="catalytic activity">
    <reaction evidence="9 10">
        <text>XTP + H2O = XMP + diphosphate + H(+)</text>
        <dbReference type="Rhea" id="RHEA:28610"/>
        <dbReference type="ChEBI" id="CHEBI:15377"/>
        <dbReference type="ChEBI" id="CHEBI:15378"/>
        <dbReference type="ChEBI" id="CHEBI:33019"/>
        <dbReference type="ChEBI" id="CHEBI:57464"/>
        <dbReference type="ChEBI" id="CHEBI:61314"/>
        <dbReference type="EC" id="3.6.1.66"/>
    </reaction>
</comment>
<dbReference type="OrthoDB" id="9807456at2"/>
<feature type="binding site" evidence="10">
    <location>
        <begin position="159"/>
        <end position="162"/>
    </location>
    <ligand>
        <name>substrate</name>
    </ligand>
</feature>
<dbReference type="GO" id="GO:0009117">
    <property type="term" value="P:nucleotide metabolic process"/>
    <property type="evidence" value="ECO:0007669"/>
    <property type="project" value="UniProtKB-KW"/>
</dbReference>
<comment type="cofactor">
    <cofactor evidence="10">
        <name>Mg(2+)</name>
        <dbReference type="ChEBI" id="CHEBI:18420"/>
    </cofactor>
    <text evidence="10">Binds 1 Mg(2+) ion per subunit.</text>
</comment>
<keyword evidence="6 10" id="KW-0460">Magnesium</keyword>